<dbReference type="GO" id="GO:0004559">
    <property type="term" value="F:alpha-mannosidase activity"/>
    <property type="evidence" value="ECO:0007669"/>
    <property type="project" value="InterPro"/>
</dbReference>
<dbReference type="SUPFAM" id="SSF74650">
    <property type="entry name" value="Galactose mutarotase-like"/>
    <property type="match status" value="1"/>
</dbReference>
<dbReference type="GO" id="GO:0030246">
    <property type="term" value="F:carbohydrate binding"/>
    <property type="evidence" value="ECO:0007669"/>
    <property type="project" value="InterPro"/>
</dbReference>
<dbReference type="Proteomes" id="UP000229307">
    <property type="component" value="Unassembled WGS sequence"/>
</dbReference>
<dbReference type="Gene3D" id="2.60.40.2210">
    <property type="match status" value="1"/>
</dbReference>
<dbReference type="InterPro" id="IPR011330">
    <property type="entry name" value="Glyco_hydro/deAcase_b/a-brl"/>
</dbReference>
<organism evidence="6 7">
    <name type="scientific">Candidatus Desantisbacteria bacterium CG_4_10_14_0_8_um_filter_48_22</name>
    <dbReference type="NCBI Taxonomy" id="1974543"/>
    <lineage>
        <taxon>Bacteria</taxon>
        <taxon>Candidatus Desantisiibacteriota</taxon>
    </lineage>
</organism>
<evidence type="ECO:0000256" key="4">
    <source>
        <dbReference type="ARBA" id="ARBA00023295"/>
    </source>
</evidence>
<evidence type="ECO:0000313" key="7">
    <source>
        <dbReference type="Proteomes" id="UP000229307"/>
    </source>
</evidence>
<dbReference type="InterPro" id="IPR011682">
    <property type="entry name" value="Glyco_hydro_38_C"/>
</dbReference>
<dbReference type="Gene3D" id="1.20.1270.50">
    <property type="entry name" value="Glycoside hydrolase family 38, central domain"/>
    <property type="match status" value="1"/>
</dbReference>
<name>A0A2M7SEZ5_9BACT</name>
<accession>A0A2M7SEZ5</accession>
<protein>
    <recommendedName>
        <fullName evidence="5">Glycoside hydrolase family 38 central domain-containing protein</fullName>
    </recommendedName>
</protein>
<dbReference type="InterPro" id="IPR037094">
    <property type="entry name" value="Glyco_hydro_38_cen_sf"/>
</dbReference>
<dbReference type="Gene3D" id="3.20.110.10">
    <property type="entry name" value="Glycoside hydrolase 38, N terminal domain"/>
    <property type="match status" value="1"/>
</dbReference>
<keyword evidence="3" id="KW-0378">Hydrolase</keyword>
<dbReference type="GO" id="GO:0046872">
    <property type="term" value="F:metal ion binding"/>
    <property type="evidence" value="ECO:0007669"/>
    <property type="project" value="UniProtKB-KW"/>
</dbReference>
<dbReference type="InterPro" id="IPR027291">
    <property type="entry name" value="Glyco_hydro_38_N_sf"/>
</dbReference>
<dbReference type="InterPro" id="IPR028995">
    <property type="entry name" value="Glyco_hydro_57/38_cen_sf"/>
</dbReference>
<dbReference type="InterPro" id="IPR000602">
    <property type="entry name" value="Glyco_hydro_38_N"/>
</dbReference>
<gene>
    <name evidence="6" type="ORF">COY52_01405</name>
</gene>
<dbReference type="PANTHER" id="PTHR46017:SF2">
    <property type="entry name" value="MANNOSYLGLYCERATE HYDROLASE"/>
    <property type="match status" value="1"/>
</dbReference>
<dbReference type="SUPFAM" id="SSF88688">
    <property type="entry name" value="Families 57/38 glycoside transferase middle domain"/>
    <property type="match status" value="1"/>
</dbReference>
<dbReference type="InterPro" id="IPR041147">
    <property type="entry name" value="GH38_C"/>
</dbReference>
<dbReference type="Gene3D" id="2.70.98.30">
    <property type="entry name" value="Golgi alpha-mannosidase II, domain 4"/>
    <property type="match status" value="1"/>
</dbReference>
<dbReference type="InterPro" id="IPR015341">
    <property type="entry name" value="Glyco_hydro_38_cen"/>
</dbReference>
<dbReference type="SUPFAM" id="SSF88713">
    <property type="entry name" value="Glycoside hydrolase/deacetylase"/>
    <property type="match status" value="1"/>
</dbReference>
<feature type="domain" description="Glycoside hydrolase family 38 central" evidence="5">
    <location>
        <begin position="332"/>
        <end position="404"/>
    </location>
</feature>
<keyword evidence="4" id="KW-0326">Glycosidase</keyword>
<dbReference type="Pfam" id="PF07748">
    <property type="entry name" value="Glyco_hydro_38C"/>
    <property type="match status" value="1"/>
</dbReference>
<proteinExistence type="inferred from homology"/>
<dbReference type="GO" id="GO:0009313">
    <property type="term" value="P:oligosaccharide catabolic process"/>
    <property type="evidence" value="ECO:0007669"/>
    <property type="project" value="TreeGrafter"/>
</dbReference>
<dbReference type="GO" id="GO:0006013">
    <property type="term" value="P:mannose metabolic process"/>
    <property type="evidence" value="ECO:0007669"/>
    <property type="project" value="InterPro"/>
</dbReference>
<evidence type="ECO:0000259" key="5">
    <source>
        <dbReference type="SMART" id="SM00872"/>
    </source>
</evidence>
<reference evidence="7" key="1">
    <citation type="submission" date="2017-09" db="EMBL/GenBank/DDBJ databases">
        <title>Depth-based differentiation of microbial function through sediment-hosted aquifers and enrichment of novel symbionts in the deep terrestrial subsurface.</title>
        <authorList>
            <person name="Probst A.J."/>
            <person name="Ladd B."/>
            <person name="Jarett J.K."/>
            <person name="Geller-Mcgrath D.E."/>
            <person name="Sieber C.M.K."/>
            <person name="Emerson J.B."/>
            <person name="Anantharaman K."/>
            <person name="Thomas B.C."/>
            <person name="Malmstrom R."/>
            <person name="Stieglmeier M."/>
            <person name="Klingl A."/>
            <person name="Woyke T."/>
            <person name="Ryan C.M."/>
            <person name="Banfield J.F."/>
        </authorList>
    </citation>
    <scope>NUCLEOTIDE SEQUENCE [LARGE SCALE GENOMIC DNA]</scope>
</reference>
<dbReference type="Pfam" id="PF01074">
    <property type="entry name" value="Glyco_hydro_38N"/>
    <property type="match status" value="1"/>
</dbReference>
<dbReference type="InterPro" id="IPR011013">
    <property type="entry name" value="Gal_mutarotase_sf_dom"/>
</dbReference>
<comment type="similarity">
    <text evidence="1">Belongs to the glycosyl hydrolase 38 family.</text>
</comment>
<evidence type="ECO:0000256" key="3">
    <source>
        <dbReference type="ARBA" id="ARBA00022801"/>
    </source>
</evidence>
<dbReference type="PANTHER" id="PTHR46017">
    <property type="entry name" value="ALPHA-MANNOSIDASE 2C1"/>
    <property type="match status" value="1"/>
</dbReference>
<sequence length="944" mass="108188">MMKKSLRAHFIPNNHLDREWTLDFQWTRALTVDFFDALIDILKKIPGYIFLLDSQTVPLEDYFEIRPEKEPIIKKYIKEGRIEIGPWYTALDSNTVQGESITRNLLVGHNVARKYGPVMKVGYTPFGFGQVGQLPQIYKGFGIDSCFFYRGISDADAPDPEFYWVSPDGTEIFSSRFGTMRRVNFYFEIWRKSSFTENGNVKDRESHWKDGQISFRLCNEESRYDHGSVLRPQLRLDKEALKKWFRTFMDQEKKIFLTPEIPMMHGMDTRAPDIREKQVVEDIQNYLHKDEEFFYSSMSRYAKDLYRAARGMKLHRVYGECRSGDSFTNIVSARAKQKLAESKAENMLIRNAEPFSAIATAACGREWPRKYLEQAWKTLLICHPHDTAAGCGIDRMEEDFMYRANQVYSISRMLRQRSLKAIQERIDTTDVKPENIVITVFNPSPFARTENTTAFIAIPKELNIKDFILTEPVPRRGGLARPSVREKQVSYAILNKQFASRVYRDDEQIAMMCLSDEYKISFLAENIPALGYKRYVLKKPDYAKASSGRGLPATKALAGERVIVSEKANTLENEFLKVKINPDGTIDLRDKNRGKTYKGLHYFEDVGEFGQGWEHLKMFKDRLITSRGVKADISLEHNKGLYASFRVSWKLRIPAKKIYFDENYDKAKRSAETKPLEIASTYILRSGAKSLEVETEIDNKSQDHRLRVIFPAGLNAKVSSAESAYDVMDRPVGNGKDYPFLRFVDISDRKNGLAFISEGIREFEALKGANGAVLGITLLRAFEIQMCTVGFYRTAERYPEETLSQCIGKIRHRYFICPHKGTWASSGVTEESERFNLPLVVAMCGAGNKGDLPKAFSFFEIKGKNVMLSALKIAERSNSSLIVRVFNPDSKPARAEIKFFKKVRSARFVNMNEDALEGRKPAARGNSVSFIIPYKKIVTLSVSL</sequence>
<evidence type="ECO:0000256" key="2">
    <source>
        <dbReference type="ARBA" id="ARBA00022723"/>
    </source>
</evidence>
<dbReference type="SMART" id="SM00872">
    <property type="entry name" value="Alpha-mann_mid"/>
    <property type="match status" value="1"/>
</dbReference>
<comment type="caution">
    <text evidence="6">The sequence shown here is derived from an EMBL/GenBank/DDBJ whole genome shotgun (WGS) entry which is preliminary data.</text>
</comment>
<dbReference type="Pfam" id="PF17677">
    <property type="entry name" value="Glyco_hydro38C2"/>
    <property type="match status" value="1"/>
</dbReference>
<evidence type="ECO:0000313" key="6">
    <source>
        <dbReference type="EMBL" id="PIZ18064.1"/>
    </source>
</evidence>
<dbReference type="Pfam" id="PF09261">
    <property type="entry name" value="Alpha-mann_mid"/>
    <property type="match status" value="1"/>
</dbReference>
<dbReference type="EMBL" id="PFMR01000042">
    <property type="protein sequence ID" value="PIZ18064.1"/>
    <property type="molecule type" value="Genomic_DNA"/>
</dbReference>
<dbReference type="AlphaFoldDB" id="A0A2M7SEZ5"/>
<keyword evidence="2" id="KW-0479">Metal-binding</keyword>
<evidence type="ECO:0000256" key="1">
    <source>
        <dbReference type="ARBA" id="ARBA00009792"/>
    </source>
</evidence>